<organism evidence="8 9">
    <name type="scientific">Pseudokineococcus basanitobsidens</name>
    <dbReference type="NCBI Taxonomy" id="1926649"/>
    <lineage>
        <taxon>Bacteria</taxon>
        <taxon>Bacillati</taxon>
        <taxon>Actinomycetota</taxon>
        <taxon>Actinomycetes</taxon>
        <taxon>Kineosporiales</taxon>
        <taxon>Kineosporiaceae</taxon>
        <taxon>Pseudokineococcus</taxon>
    </lineage>
</organism>
<comment type="subcellular location">
    <subcellularLocation>
        <location evidence="6">Cell membrane</location>
        <topology evidence="6">Multi-pass membrane protein</topology>
    </subcellularLocation>
    <subcellularLocation>
        <location evidence="1">Membrane</location>
        <topology evidence="1">Multi-pass membrane protein</topology>
    </subcellularLocation>
</comment>
<dbReference type="InterPro" id="IPR000515">
    <property type="entry name" value="MetI-like"/>
</dbReference>
<feature type="transmembrane region" description="Helical" evidence="6">
    <location>
        <begin position="75"/>
        <end position="96"/>
    </location>
</feature>
<accession>A0ABU8RGP9</accession>
<dbReference type="InterPro" id="IPR035906">
    <property type="entry name" value="MetI-like_sf"/>
</dbReference>
<feature type="transmembrane region" description="Helical" evidence="6">
    <location>
        <begin position="46"/>
        <end position="68"/>
    </location>
</feature>
<feature type="transmembrane region" description="Helical" evidence="6">
    <location>
        <begin position="102"/>
        <end position="124"/>
    </location>
</feature>
<keyword evidence="9" id="KW-1185">Reference proteome</keyword>
<dbReference type="PANTHER" id="PTHR30177:SF4">
    <property type="entry name" value="OSMOPROTECTANT IMPORT PERMEASE PROTEIN OSMW"/>
    <property type="match status" value="1"/>
</dbReference>
<comment type="similarity">
    <text evidence="6">Belongs to the binding-protein-dependent transport system permease family.</text>
</comment>
<feature type="transmembrane region" description="Helical" evidence="6">
    <location>
        <begin position="202"/>
        <end position="224"/>
    </location>
</feature>
<dbReference type="Proteomes" id="UP001387100">
    <property type="component" value="Unassembled WGS sequence"/>
</dbReference>
<evidence type="ECO:0000259" key="7">
    <source>
        <dbReference type="PROSITE" id="PS50928"/>
    </source>
</evidence>
<evidence type="ECO:0000256" key="5">
    <source>
        <dbReference type="ARBA" id="ARBA00023136"/>
    </source>
</evidence>
<evidence type="ECO:0000256" key="6">
    <source>
        <dbReference type="RuleBase" id="RU363032"/>
    </source>
</evidence>
<keyword evidence="5 6" id="KW-0472">Membrane</keyword>
<sequence>MIEVAASPVLHSGSVADNCLVRNDWVCPLYLTTRSEQVLAALQEHVTILLITLVVSVLLSLPLAVLAHRAAWVKAFVLGTSTVIYTIPSLAMFSLLLPITGFGPSTVVVALVLYSLTVLVRGLVSGLDAVPRDAVDAATGMGYSRGRLLREVELPLAVPTAFAGLRIAAVSTVALTTIGYLFDSGGLGNLINQGLTSNFRAEVLTATVLAVVLAVLVDVLLVLLRRVLTPWRRGVAA</sequence>
<protein>
    <submittedName>
        <fullName evidence="8">ABC transporter permease</fullName>
    </submittedName>
</protein>
<dbReference type="InterPro" id="IPR051204">
    <property type="entry name" value="ABC_transp_perm/SBD"/>
</dbReference>
<dbReference type="PROSITE" id="PS50928">
    <property type="entry name" value="ABC_TM1"/>
    <property type="match status" value="1"/>
</dbReference>
<gene>
    <name evidence="8" type="ORF">WDZ17_02930</name>
</gene>
<feature type="transmembrane region" description="Helical" evidence="6">
    <location>
        <begin position="154"/>
        <end position="182"/>
    </location>
</feature>
<evidence type="ECO:0000256" key="1">
    <source>
        <dbReference type="ARBA" id="ARBA00004141"/>
    </source>
</evidence>
<reference evidence="8 9" key="1">
    <citation type="journal article" date="2017" name="Int. J. Syst. Evol. Microbiol.">
        <title>Pseudokineococcus basanitobsidens sp. nov., isolated from volcanic rock.</title>
        <authorList>
            <person name="Lee D.W."/>
            <person name="Park M.Y."/>
            <person name="Kim J.J."/>
            <person name="Kim B.S."/>
        </authorList>
    </citation>
    <scope>NUCLEOTIDE SEQUENCE [LARGE SCALE GENOMIC DNA]</scope>
    <source>
        <strain evidence="8 9">DSM 103726</strain>
    </source>
</reference>
<proteinExistence type="inferred from homology"/>
<keyword evidence="3 6" id="KW-0812">Transmembrane</keyword>
<keyword evidence="4 6" id="KW-1133">Transmembrane helix</keyword>
<keyword evidence="2 6" id="KW-0813">Transport</keyword>
<evidence type="ECO:0000256" key="3">
    <source>
        <dbReference type="ARBA" id="ARBA00022692"/>
    </source>
</evidence>
<name>A0ABU8RGP9_9ACTN</name>
<dbReference type="EMBL" id="JBBIAA010000002">
    <property type="protein sequence ID" value="MEJ5944247.1"/>
    <property type="molecule type" value="Genomic_DNA"/>
</dbReference>
<evidence type="ECO:0000313" key="8">
    <source>
        <dbReference type="EMBL" id="MEJ5944247.1"/>
    </source>
</evidence>
<dbReference type="PANTHER" id="PTHR30177">
    <property type="entry name" value="GLYCINE BETAINE/L-PROLINE TRANSPORT SYSTEM PERMEASE PROTEIN PROW"/>
    <property type="match status" value="1"/>
</dbReference>
<evidence type="ECO:0000256" key="2">
    <source>
        <dbReference type="ARBA" id="ARBA00022448"/>
    </source>
</evidence>
<dbReference type="Pfam" id="PF00528">
    <property type="entry name" value="BPD_transp_1"/>
    <property type="match status" value="1"/>
</dbReference>
<dbReference type="Gene3D" id="1.10.3720.10">
    <property type="entry name" value="MetI-like"/>
    <property type="match status" value="1"/>
</dbReference>
<dbReference type="RefSeq" id="WP_339573638.1">
    <property type="nucleotide sequence ID" value="NZ_JBBIAA010000002.1"/>
</dbReference>
<comment type="caution">
    <text evidence="8">The sequence shown here is derived from an EMBL/GenBank/DDBJ whole genome shotgun (WGS) entry which is preliminary data.</text>
</comment>
<dbReference type="CDD" id="cd06261">
    <property type="entry name" value="TM_PBP2"/>
    <property type="match status" value="1"/>
</dbReference>
<feature type="domain" description="ABC transmembrane type-1" evidence="7">
    <location>
        <begin position="42"/>
        <end position="221"/>
    </location>
</feature>
<dbReference type="SUPFAM" id="SSF161098">
    <property type="entry name" value="MetI-like"/>
    <property type="match status" value="1"/>
</dbReference>
<evidence type="ECO:0000313" key="9">
    <source>
        <dbReference type="Proteomes" id="UP001387100"/>
    </source>
</evidence>
<evidence type="ECO:0000256" key="4">
    <source>
        <dbReference type="ARBA" id="ARBA00022989"/>
    </source>
</evidence>